<evidence type="ECO:0000313" key="1">
    <source>
        <dbReference type="EMBL" id="SEM66347.1"/>
    </source>
</evidence>
<evidence type="ECO:0000313" key="2">
    <source>
        <dbReference type="Proteomes" id="UP000198744"/>
    </source>
</evidence>
<dbReference type="RefSeq" id="WP_093884535.1">
    <property type="nucleotide sequence ID" value="NZ_FOBS01000031.1"/>
</dbReference>
<gene>
    <name evidence="1" type="ORF">SAMN04489760_13133</name>
</gene>
<organism evidence="1 2">
    <name type="scientific">Syntrophus gentianae</name>
    <dbReference type="NCBI Taxonomy" id="43775"/>
    <lineage>
        <taxon>Bacteria</taxon>
        <taxon>Pseudomonadati</taxon>
        <taxon>Thermodesulfobacteriota</taxon>
        <taxon>Syntrophia</taxon>
        <taxon>Syntrophales</taxon>
        <taxon>Syntrophaceae</taxon>
        <taxon>Syntrophus</taxon>
    </lineage>
</organism>
<keyword evidence="2" id="KW-1185">Reference proteome</keyword>
<name>A0A1H8A9W3_9BACT</name>
<reference evidence="1 2" key="1">
    <citation type="submission" date="2016-10" db="EMBL/GenBank/DDBJ databases">
        <authorList>
            <person name="de Groot N.N."/>
        </authorList>
    </citation>
    <scope>NUCLEOTIDE SEQUENCE [LARGE SCALE GENOMIC DNA]</scope>
    <source>
        <strain evidence="1 2">DSM 8423</strain>
    </source>
</reference>
<dbReference type="AlphaFoldDB" id="A0A1H8A9W3"/>
<accession>A0A1H8A9W3</accession>
<proteinExistence type="predicted"/>
<dbReference type="EMBL" id="FOBS01000031">
    <property type="protein sequence ID" value="SEM66347.1"/>
    <property type="molecule type" value="Genomic_DNA"/>
</dbReference>
<dbReference type="Proteomes" id="UP000198744">
    <property type="component" value="Unassembled WGS sequence"/>
</dbReference>
<sequence>MSEEIKEEEAQKIEGSQEIASLLIAILQPAMAGGLPEERAKQIFNEILGSIDNLEGVVDGKTAFQLLLDNITRKWYPMVTR</sequence>
<protein>
    <submittedName>
        <fullName evidence="1">Uncharacterized protein</fullName>
    </submittedName>
</protein>